<dbReference type="Ensembl" id="ENSMMOT00000008738.1">
    <property type="protein sequence ID" value="ENSMMOP00000008584.1"/>
    <property type="gene ID" value="ENSMMOG00000006632.1"/>
</dbReference>
<dbReference type="PROSITE" id="PS50835">
    <property type="entry name" value="IG_LIKE"/>
    <property type="match status" value="1"/>
</dbReference>
<feature type="domain" description="Ig-like" evidence="3">
    <location>
        <begin position="12"/>
        <end position="128"/>
    </location>
</feature>
<dbReference type="Pfam" id="PF07679">
    <property type="entry name" value="I-set"/>
    <property type="match status" value="2"/>
</dbReference>
<name>A0A3Q3WID8_MOLML</name>
<dbReference type="STRING" id="94237.ENSMMOP00000008584"/>
<organism evidence="4 5">
    <name type="scientific">Mola mola</name>
    <name type="common">Ocean sunfish</name>
    <name type="synonym">Tetraodon mola</name>
    <dbReference type="NCBI Taxonomy" id="94237"/>
    <lineage>
        <taxon>Eukaryota</taxon>
        <taxon>Metazoa</taxon>
        <taxon>Chordata</taxon>
        <taxon>Craniata</taxon>
        <taxon>Vertebrata</taxon>
        <taxon>Euteleostomi</taxon>
        <taxon>Actinopterygii</taxon>
        <taxon>Neopterygii</taxon>
        <taxon>Teleostei</taxon>
        <taxon>Neoteleostei</taxon>
        <taxon>Acanthomorphata</taxon>
        <taxon>Eupercaria</taxon>
        <taxon>Tetraodontiformes</taxon>
        <taxon>Molidae</taxon>
        <taxon>Mola</taxon>
    </lineage>
</organism>
<dbReference type="InterPro" id="IPR050958">
    <property type="entry name" value="Cell_Adh-Cytoskel_Orgn"/>
</dbReference>
<dbReference type="FunFam" id="2.60.40.10:FF:000285">
    <property type="entry name" value="Hemicentin 1"/>
    <property type="match status" value="1"/>
</dbReference>
<dbReference type="SMART" id="SM00408">
    <property type="entry name" value="IGc2"/>
    <property type="match status" value="2"/>
</dbReference>
<reference evidence="4" key="1">
    <citation type="submission" date="2025-08" db="UniProtKB">
        <authorList>
            <consortium name="Ensembl"/>
        </authorList>
    </citation>
    <scope>IDENTIFICATION</scope>
</reference>
<dbReference type="GO" id="GO:0007156">
    <property type="term" value="P:homophilic cell adhesion via plasma membrane adhesion molecules"/>
    <property type="evidence" value="ECO:0007669"/>
    <property type="project" value="TreeGrafter"/>
</dbReference>
<dbReference type="GO" id="GO:0043025">
    <property type="term" value="C:neuronal cell body"/>
    <property type="evidence" value="ECO:0007669"/>
    <property type="project" value="TreeGrafter"/>
</dbReference>
<dbReference type="SUPFAM" id="SSF48726">
    <property type="entry name" value="Immunoglobulin"/>
    <property type="match status" value="2"/>
</dbReference>
<keyword evidence="2" id="KW-1015">Disulfide bond</keyword>
<dbReference type="PANTHER" id="PTHR45080:SF8">
    <property type="entry name" value="IG-LIKE DOMAIN-CONTAINING PROTEIN"/>
    <property type="match status" value="1"/>
</dbReference>
<evidence type="ECO:0000256" key="2">
    <source>
        <dbReference type="ARBA" id="ARBA00023157"/>
    </source>
</evidence>
<dbReference type="InterPro" id="IPR013783">
    <property type="entry name" value="Ig-like_fold"/>
</dbReference>
<reference evidence="4" key="2">
    <citation type="submission" date="2025-09" db="UniProtKB">
        <authorList>
            <consortium name="Ensembl"/>
        </authorList>
    </citation>
    <scope>IDENTIFICATION</scope>
</reference>
<dbReference type="Proteomes" id="UP000261620">
    <property type="component" value="Unplaced"/>
</dbReference>
<dbReference type="GO" id="GO:0050808">
    <property type="term" value="P:synapse organization"/>
    <property type="evidence" value="ECO:0007669"/>
    <property type="project" value="TreeGrafter"/>
</dbReference>
<dbReference type="InterPro" id="IPR036179">
    <property type="entry name" value="Ig-like_dom_sf"/>
</dbReference>
<protein>
    <recommendedName>
        <fullName evidence="3">Ig-like domain-containing protein</fullName>
    </recommendedName>
</protein>
<keyword evidence="1" id="KW-0732">Signal</keyword>
<dbReference type="GO" id="GO:0005886">
    <property type="term" value="C:plasma membrane"/>
    <property type="evidence" value="ECO:0007669"/>
    <property type="project" value="TreeGrafter"/>
</dbReference>
<dbReference type="SMART" id="SM00409">
    <property type="entry name" value="IG"/>
    <property type="match status" value="1"/>
</dbReference>
<dbReference type="OMA" id="TCMANNT"/>
<accession>A0A3Q3WID8</accession>
<keyword evidence="5" id="KW-1185">Reference proteome</keyword>
<evidence type="ECO:0000256" key="1">
    <source>
        <dbReference type="ARBA" id="ARBA00022729"/>
    </source>
</evidence>
<dbReference type="GO" id="GO:0030424">
    <property type="term" value="C:axon"/>
    <property type="evidence" value="ECO:0007669"/>
    <property type="project" value="TreeGrafter"/>
</dbReference>
<evidence type="ECO:0000259" key="3">
    <source>
        <dbReference type="PROSITE" id="PS50835"/>
    </source>
</evidence>
<evidence type="ECO:0000313" key="5">
    <source>
        <dbReference type="Proteomes" id="UP000261620"/>
    </source>
</evidence>
<sequence>ILECEAEGHPPPSLTWLKDGVPVLDGESVRVLELGSKLEILAATVSDSGQYVFVINSPLELECQATGSPAPVITWYKDGKPVRQGEGLRVATNGRRLVVSRAQVSDTAQFQCIATNEAGDHERDFNVVVHGKILICFFIGFAVK</sequence>
<dbReference type="AlphaFoldDB" id="A0A3Q3WID8"/>
<dbReference type="InterPro" id="IPR013098">
    <property type="entry name" value="Ig_I-set"/>
</dbReference>
<proteinExistence type="predicted"/>
<dbReference type="GO" id="GO:0008046">
    <property type="term" value="F:axon guidance receptor activity"/>
    <property type="evidence" value="ECO:0007669"/>
    <property type="project" value="TreeGrafter"/>
</dbReference>
<dbReference type="InterPro" id="IPR003599">
    <property type="entry name" value="Ig_sub"/>
</dbReference>
<dbReference type="Gene3D" id="2.60.40.10">
    <property type="entry name" value="Immunoglobulins"/>
    <property type="match status" value="2"/>
</dbReference>
<dbReference type="InterPro" id="IPR003598">
    <property type="entry name" value="Ig_sub2"/>
</dbReference>
<evidence type="ECO:0000313" key="4">
    <source>
        <dbReference type="Ensembl" id="ENSMMOP00000008584.1"/>
    </source>
</evidence>
<dbReference type="InterPro" id="IPR007110">
    <property type="entry name" value="Ig-like_dom"/>
</dbReference>
<dbReference type="PANTHER" id="PTHR45080">
    <property type="entry name" value="CONTACTIN 5"/>
    <property type="match status" value="1"/>
</dbReference>